<sequence length="78" mass="8347">MAAPDKPPFISRLRHALVGRHEVPAASGRNPGMLGHAPEPGPFDEPPAEPIELAGPLPWELREPETSDTGTSDTETED</sequence>
<evidence type="ECO:0000313" key="2">
    <source>
        <dbReference type="EMBL" id="MBK4346611.1"/>
    </source>
</evidence>
<keyword evidence="3" id="KW-1185">Reference proteome</keyword>
<evidence type="ECO:0000313" key="3">
    <source>
        <dbReference type="Proteomes" id="UP000636458"/>
    </source>
</evidence>
<dbReference type="EMBL" id="JAEPES010000001">
    <property type="protein sequence ID" value="MBK4346611.1"/>
    <property type="molecule type" value="Genomic_DNA"/>
</dbReference>
<gene>
    <name evidence="2" type="ORF">IV501_03085</name>
</gene>
<reference evidence="2" key="1">
    <citation type="submission" date="2021-01" db="EMBL/GenBank/DDBJ databases">
        <title>Lacisediminihabitans sp. nov. strain G11-30, isolated from Antarctic Soil.</title>
        <authorList>
            <person name="Li J."/>
        </authorList>
    </citation>
    <scope>NUCLEOTIDE SEQUENCE</scope>
    <source>
        <strain evidence="2">G11-30</strain>
    </source>
</reference>
<evidence type="ECO:0000256" key="1">
    <source>
        <dbReference type="SAM" id="MobiDB-lite"/>
    </source>
</evidence>
<dbReference type="Proteomes" id="UP000636458">
    <property type="component" value="Unassembled WGS sequence"/>
</dbReference>
<feature type="region of interest" description="Disordered" evidence="1">
    <location>
        <begin position="20"/>
        <end position="78"/>
    </location>
</feature>
<organism evidence="2 3">
    <name type="scientific">Lacisediminihabitans changchengi</name>
    <dbReference type="NCBI Taxonomy" id="2787634"/>
    <lineage>
        <taxon>Bacteria</taxon>
        <taxon>Bacillati</taxon>
        <taxon>Actinomycetota</taxon>
        <taxon>Actinomycetes</taxon>
        <taxon>Micrococcales</taxon>
        <taxon>Microbacteriaceae</taxon>
        <taxon>Lacisediminihabitans</taxon>
    </lineage>
</organism>
<dbReference type="RefSeq" id="WP_200554930.1">
    <property type="nucleotide sequence ID" value="NZ_JAEPES010000001.1"/>
</dbReference>
<feature type="compositionally biased region" description="Pro residues" evidence="1">
    <location>
        <begin position="39"/>
        <end position="49"/>
    </location>
</feature>
<protein>
    <submittedName>
        <fullName evidence="2">Uncharacterized protein</fullName>
    </submittedName>
</protein>
<feature type="compositionally biased region" description="Low complexity" evidence="1">
    <location>
        <begin position="67"/>
        <end position="78"/>
    </location>
</feature>
<accession>A0A934SHA4</accession>
<name>A0A934SHA4_9MICO</name>
<comment type="caution">
    <text evidence="2">The sequence shown here is derived from an EMBL/GenBank/DDBJ whole genome shotgun (WGS) entry which is preliminary data.</text>
</comment>
<dbReference type="AlphaFoldDB" id="A0A934SHA4"/>
<proteinExistence type="predicted"/>